<dbReference type="Gene3D" id="2.60.120.10">
    <property type="entry name" value="Jelly Rolls"/>
    <property type="match status" value="1"/>
</dbReference>
<dbReference type="GO" id="GO:0008830">
    <property type="term" value="F:dTDP-4-dehydrorhamnose 3,5-epimerase activity"/>
    <property type="evidence" value="ECO:0007669"/>
    <property type="project" value="InterPro"/>
</dbReference>
<dbReference type="AlphaFoldDB" id="A0A5N6BCF5"/>
<organism evidence="4 5">
    <name type="scientific">Microbispora catharanthi</name>
    <dbReference type="NCBI Taxonomy" id="1712871"/>
    <lineage>
        <taxon>Bacteria</taxon>
        <taxon>Bacillati</taxon>
        <taxon>Actinomycetota</taxon>
        <taxon>Actinomycetes</taxon>
        <taxon>Streptosporangiales</taxon>
        <taxon>Streptosporangiaceae</taxon>
        <taxon>Microbispora</taxon>
    </lineage>
</organism>
<sequence length="207" mass="22898">MKITEMAIPDAYRIRPERIPDVRGNFYEAWRMSELAEAIGRPFPVMQVNYSVSRRNTLRGIHSTAVPPGQAKLITCVRGRVLDVVVDLRVGSPTFGMYDTTIQDEESGIAVYLADGLGHAFLALTEGACMNYVCAEEYVHGTMIDVQALDPELGIPWKLTEPPIMSEKDRVAPTLDEAVAMGLLPTYQQCRDVRPSLDGGRVPSESK</sequence>
<comment type="similarity">
    <text evidence="1">Belongs to the dTDP-4-dehydrorhamnose 3,5-epimerase family.</text>
</comment>
<dbReference type="InterPro" id="IPR011051">
    <property type="entry name" value="RmlC_Cupin_sf"/>
</dbReference>
<accession>A0A5N6BCF5</accession>
<dbReference type="GO" id="GO:0019305">
    <property type="term" value="P:dTDP-rhamnose biosynthetic process"/>
    <property type="evidence" value="ECO:0007669"/>
    <property type="project" value="TreeGrafter"/>
</dbReference>
<dbReference type="GO" id="GO:0005829">
    <property type="term" value="C:cytosol"/>
    <property type="evidence" value="ECO:0007669"/>
    <property type="project" value="TreeGrafter"/>
</dbReference>
<dbReference type="SUPFAM" id="SSF51182">
    <property type="entry name" value="RmlC-like cupins"/>
    <property type="match status" value="1"/>
</dbReference>
<dbReference type="EMBL" id="VDMA02000028">
    <property type="protein sequence ID" value="KAB8178284.1"/>
    <property type="molecule type" value="Genomic_DNA"/>
</dbReference>
<dbReference type="Pfam" id="PF00908">
    <property type="entry name" value="dTDP_sugar_isom"/>
    <property type="match status" value="1"/>
</dbReference>
<dbReference type="InterPro" id="IPR014710">
    <property type="entry name" value="RmlC-like_jellyroll"/>
</dbReference>
<gene>
    <name evidence="4" type="ORF">FH610_036545</name>
</gene>
<evidence type="ECO:0000256" key="3">
    <source>
        <dbReference type="PIRSR" id="PIRSR600888-3"/>
    </source>
</evidence>
<evidence type="ECO:0000313" key="4">
    <source>
        <dbReference type="EMBL" id="KAB8178284.1"/>
    </source>
</evidence>
<name>A0A5N6BCF5_9ACTN</name>
<feature type="site" description="Participates in a stacking interaction with the thymidine ring of dTDP-4-oxo-6-deoxyglucose" evidence="3">
    <location>
        <position position="138"/>
    </location>
</feature>
<dbReference type="Proteomes" id="UP000313066">
    <property type="component" value="Unassembled WGS sequence"/>
</dbReference>
<evidence type="ECO:0000313" key="5">
    <source>
        <dbReference type="Proteomes" id="UP000313066"/>
    </source>
</evidence>
<feature type="active site" description="Proton donor" evidence="2">
    <location>
        <position position="132"/>
    </location>
</feature>
<feature type="active site" description="Proton acceptor" evidence="2">
    <location>
        <position position="62"/>
    </location>
</feature>
<evidence type="ECO:0000256" key="1">
    <source>
        <dbReference type="ARBA" id="ARBA00010154"/>
    </source>
</evidence>
<protein>
    <submittedName>
        <fullName evidence="4">dTDP-4-dehydrorhamnose 3,5-epimerase</fullName>
    </submittedName>
</protein>
<dbReference type="CDD" id="cd00438">
    <property type="entry name" value="cupin_RmlC"/>
    <property type="match status" value="1"/>
</dbReference>
<dbReference type="GO" id="GO:0000271">
    <property type="term" value="P:polysaccharide biosynthetic process"/>
    <property type="evidence" value="ECO:0007669"/>
    <property type="project" value="TreeGrafter"/>
</dbReference>
<dbReference type="PANTHER" id="PTHR21047">
    <property type="entry name" value="DTDP-6-DEOXY-D-GLUCOSE-3,5 EPIMERASE"/>
    <property type="match status" value="1"/>
</dbReference>
<evidence type="ECO:0000256" key="2">
    <source>
        <dbReference type="PIRSR" id="PIRSR600888-1"/>
    </source>
</evidence>
<comment type="caution">
    <text evidence="4">The sequence shown here is derived from an EMBL/GenBank/DDBJ whole genome shotgun (WGS) entry which is preliminary data.</text>
</comment>
<dbReference type="PANTHER" id="PTHR21047:SF2">
    <property type="entry name" value="THYMIDINE DIPHOSPHO-4-KETO-RHAMNOSE 3,5-EPIMERASE"/>
    <property type="match status" value="1"/>
</dbReference>
<proteinExistence type="inferred from homology"/>
<dbReference type="RefSeq" id="WP_041952834.1">
    <property type="nucleotide sequence ID" value="NZ_VDMA02000028.1"/>
</dbReference>
<reference evidence="4 5" key="1">
    <citation type="submission" date="2019-10" db="EMBL/GenBank/DDBJ databases">
        <title>Nonomuraea sp. nov., isolated from Phyllanthus amarus.</title>
        <authorList>
            <person name="Klykleung N."/>
            <person name="Tanasupawat S."/>
        </authorList>
    </citation>
    <scope>NUCLEOTIDE SEQUENCE [LARGE SCALE GENOMIC DNA]</scope>
    <source>
        <strain evidence="4 5">CR1-09</strain>
    </source>
</reference>
<dbReference type="InterPro" id="IPR000888">
    <property type="entry name" value="RmlC-like"/>
</dbReference>
<keyword evidence="5" id="KW-1185">Reference proteome</keyword>